<dbReference type="CDD" id="cd23418">
    <property type="entry name" value="beta-trefoil_Ricin_XLN-like"/>
    <property type="match status" value="1"/>
</dbReference>
<reference evidence="3 4" key="1">
    <citation type="journal article" date="2014" name="Int. J. Syst. Evol. Microbiol.">
        <title>Complete genome sequence of Corynebacterium casei LMG S-19264T (=DSM 44701T), isolated from a smear-ripened cheese.</title>
        <authorList>
            <consortium name="US DOE Joint Genome Institute (JGI-PGF)"/>
            <person name="Walter F."/>
            <person name="Albersmeier A."/>
            <person name="Kalinowski J."/>
            <person name="Ruckert C."/>
        </authorList>
    </citation>
    <scope>NUCLEOTIDE SEQUENCE [LARGE SCALE GENOMIC DNA]</scope>
    <source>
        <strain evidence="3 4">NBRC 112289</strain>
    </source>
</reference>
<dbReference type="RefSeq" id="WP_284231736.1">
    <property type="nucleotide sequence ID" value="NZ_BSUL01000001.1"/>
</dbReference>
<dbReference type="PROSITE" id="PS50231">
    <property type="entry name" value="RICIN_B_LECTIN"/>
    <property type="match status" value="1"/>
</dbReference>
<evidence type="ECO:0000313" key="3">
    <source>
        <dbReference type="EMBL" id="GMA28386.1"/>
    </source>
</evidence>
<sequence length="733" mass="76867">MEQLYSRRLIAGLTGTVLAAGLAITGIAPAAAYQPTASPLFTAQNPASCNKNPCVLYPKTAQLPSGRLVAAFEDSQTAPVGQTMPIHVSDDQGTTWRSLAKVVAPAYASSDPQYAKYTSNWTNPHLYVLPQAVGALPAGTLLLATVVSGDDAYAAEQKAADPNWRPTGDGDRRDVAIALYASSDEGASWRFLNVIAQGGWQGGSAGAIGRTAAANSARQVDPVWEPHLIARNGQLVAYYSDENDYLGFDPQTGVPTIDPQNASAPDSHGQILVHRTWDGRSAGWSQPVVDAPGLTQDRGNGKRQIGGGRPGMTTVAPTVDGRWMMTFEFFGGGSNTRVLMADDPLRFFATGDADGAEIGTLPVPSGQRGLSAGGSPVTVALPDGRLIYNAAGSGSVWVNESGRSDGQWKEFQSSVPGGYSRNLQYVEGTGRVLIAQAGWSGGSTGPVLHADLDIGRTDSAYGLLVNRKTGQVLSPQSGRTQDANLTGDTPDLLTVPRSGAGEQQRWSAETRNGLTTFLNKSGGRSIATWTGQATAGQSLAQWVDDGASDKQWRLVPTSDGFVTMQSARNASLYVTAGGNGSIALQNALPSSDNDAQEWQYVTDASPLGVPFSLRGANSNRCLDVPNGASGAQLQVWDCVGNANQRFTRTAADEIRIGDRCLAADGNGVTAGTKAILWPCNGSTSQRWAFRTDGTIGNLSNGLNLDVAAFGTANGSAVQLWSPTGSATQRWAMQ</sequence>
<dbReference type="CDD" id="cd15482">
    <property type="entry name" value="Sialidase_non-viral"/>
    <property type="match status" value="1"/>
</dbReference>
<dbReference type="AlphaFoldDB" id="A0AA37UNV1"/>
<dbReference type="InterPro" id="IPR036278">
    <property type="entry name" value="Sialidase_sf"/>
</dbReference>
<keyword evidence="4" id="KW-1185">Reference proteome</keyword>
<dbReference type="PANTHER" id="PTHR38792">
    <property type="entry name" value="BNR/ASP-BOX REPEAT DOMAIN PROTEIN (AFU_ORTHOLOGUE AFUA_7G06430)-RELATED"/>
    <property type="match status" value="1"/>
</dbReference>
<evidence type="ECO:0000259" key="2">
    <source>
        <dbReference type="SMART" id="SM00458"/>
    </source>
</evidence>
<dbReference type="SMART" id="SM00458">
    <property type="entry name" value="RICIN"/>
    <property type="match status" value="1"/>
</dbReference>
<comment type="caution">
    <text evidence="3">The sequence shown here is derived from an EMBL/GenBank/DDBJ whole genome shotgun (WGS) entry which is preliminary data.</text>
</comment>
<dbReference type="PANTHER" id="PTHR38792:SF3">
    <property type="entry name" value="BNR_ASP-BOX REPEAT DOMAIN PROTEIN (AFU_ORTHOLOGUE AFUA_7G06430)-RELATED"/>
    <property type="match status" value="1"/>
</dbReference>
<dbReference type="Proteomes" id="UP001157160">
    <property type="component" value="Unassembled WGS sequence"/>
</dbReference>
<name>A0AA37UNV1_9MICO</name>
<protein>
    <recommendedName>
        <fullName evidence="2">Ricin B lectin domain-containing protein</fullName>
    </recommendedName>
</protein>
<feature type="domain" description="Ricin B lectin" evidence="2">
    <location>
        <begin position="608"/>
        <end position="733"/>
    </location>
</feature>
<proteinExistence type="predicted"/>
<dbReference type="InterPro" id="IPR035992">
    <property type="entry name" value="Ricin_B-like_lectins"/>
</dbReference>
<dbReference type="EMBL" id="BSUL01000001">
    <property type="protein sequence ID" value="GMA28386.1"/>
    <property type="molecule type" value="Genomic_DNA"/>
</dbReference>
<dbReference type="Pfam" id="PF00652">
    <property type="entry name" value="Ricin_B_lectin"/>
    <property type="match status" value="1"/>
</dbReference>
<dbReference type="InterPro" id="IPR000772">
    <property type="entry name" value="Ricin_B_lectin"/>
</dbReference>
<evidence type="ECO:0000256" key="1">
    <source>
        <dbReference type="SAM" id="MobiDB-lite"/>
    </source>
</evidence>
<evidence type="ECO:0000313" key="4">
    <source>
        <dbReference type="Proteomes" id="UP001157160"/>
    </source>
</evidence>
<accession>A0AA37UNV1</accession>
<dbReference type="SUPFAM" id="SSF50370">
    <property type="entry name" value="Ricin B-like lectins"/>
    <property type="match status" value="2"/>
</dbReference>
<dbReference type="Pfam" id="PF14200">
    <property type="entry name" value="RicinB_lectin_2"/>
    <property type="match status" value="1"/>
</dbReference>
<feature type="region of interest" description="Disordered" evidence="1">
    <location>
        <begin position="289"/>
        <end position="311"/>
    </location>
</feature>
<gene>
    <name evidence="3" type="ORF">GCM10025874_16390</name>
</gene>
<organism evidence="3 4">
    <name type="scientific">Arenivirga flava</name>
    <dbReference type="NCBI Taxonomy" id="1930060"/>
    <lineage>
        <taxon>Bacteria</taxon>
        <taxon>Bacillati</taxon>
        <taxon>Actinomycetota</taxon>
        <taxon>Actinomycetes</taxon>
        <taxon>Micrococcales</taxon>
        <taxon>Microbacteriaceae</taxon>
        <taxon>Arenivirga</taxon>
    </lineage>
</organism>
<dbReference type="SUPFAM" id="SSF50939">
    <property type="entry name" value="Sialidases"/>
    <property type="match status" value="1"/>
</dbReference>
<dbReference type="Gene3D" id="2.120.10.10">
    <property type="match status" value="1"/>
</dbReference>
<dbReference type="Gene3D" id="2.80.10.50">
    <property type="match status" value="2"/>
</dbReference>
<dbReference type="CDD" id="cd00161">
    <property type="entry name" value="beta-trefoil_Ricin-like"/>
    <property type="match status" value="1"/>
</dbReference>